<reference evidence="7" key="1">
    <citation type="submission" date="2015-10" db="EMBL/GenBank/DDBJ databases">
        <title>Genome of Paenibacillus bovis sp. nov.</title>
        <authorList>
            <person name="Wu Z."/>
            <person name="Gao C."/>
            <person name="Liu Z."/>
            <person name="Zheng H."/>
        </authorList>
    </citation>
    <scope>NUCLEOTIDE SEQUENCE [LARGE SCALE GENOMIC DNA]</scope>
    <source>
        <strain evidence="7">BD3526</strain>
    </source>
</reference>
<evidence type="ECO:0000256" key="1">
    <source>
        <dbReference type="SAM" id="Coils"/>
    </source>
</evidence>
<dbReference type="InterPro" id="IPR056639">
    <property type="entry name" value="DUF7737"/>
</dbReference>
<dbReference type="SUPFAM" id="SSF48371">
    <property type="entry name" value="ARM repeat"/>
    <property type="match status" value="1"/>
</dbReference>
<evidence type="ECO:0000259" key="5">
    <source>
        <dbReference type="Pfam" id="PF24879"/>
    </source>
</evidence>
<dbReference type="KEGG" id="pbv:AR543_01175"/>
<name>A0A172ZLP9_9BACL</name>
<dbReference type="Pfam" id="PF24879">
    <property type="entry name" value="DUF7737"/>
    <property type="match status" value="1"/>
</dbReference>
<proteinExistence type="predicted"/>
<sequence length="1702" mass="196354">MNERYNQHLSRIESLAASVPEPLRELADSCAKLCASRYIHNQQEEIARMVQCLNDLSQDNSQEALYEPLAGVLAILTDERTADIFRYITAHTAEYPYSTGYNRRPYRTRDITLHTQRILGKMNSLIAMHGFDFDLMTMLTERNYELLGDYRFNQDALSDLIAYELDQDNTLVMQALHDIIYGDNQTALLSYDIILGILMSHRTEAYRMISELLVAARLQEGLRQSIAETLDQGTLEASMMLIDTILQHELIRYSSIVRALGTWIGIPLESANARVTRQLIHQAYEALADSSLRREWLTDENANKVLISLWATAVHEEQELYDRIQYLMDTGVRYQKIIALYVLSNSQNKELRLRIARPHLQEQDGELLYWVLDNYAYECEYTWDFVSSVTESERVLRAPRTPLLEEKADRVHDFNRIRDIYLGLSEREIRFASSVLDDITIQYSSDRLIHKLIYLAAYDMDAQLIGEILQLKDRMSADLRGTLLDYVIKDGNDPEQRQFIFASLTDKSMSNRETALKLAKTFVLTDTELRLVEDLLKLKTGSLRQSAIQLLLQQPGELLEPVVARLLGSKSELQRLAALETITELQSLPERQEQYDRLTVMAESLPHPTAKEKTLLAKLGQAAEYTSANGYGLCDPNLVEDWLKIAPATEHLDQASQVFTLEKEQIIAFLQGLNDLIHEHREHEYEVEYYSNYKETLLLGDKLQPLYYSNRAGEDENGAKELERYPLTEQWQEYLDQSGMDNLAVMQLVLYTQSERLDQSLRQLYRYFSHAMDYNQLEKHQLLEGWRGEFIRSFYPAEQMIEIRDWYDRLPYNQQIDSLLVAYLEDSRKEEVFDTAYLVLNRLMQIFPADRLQSDGGTLMLLAEPWVSFLRSRSYNEDSARRRFHTLYNFQPLDIHSISYAHLGPEDYVRMYDMGIIQENEVYKQMLVDYQARDFMRLITSSNSQYNLVNRFPSIRPLAEQAITRILDIELQRGELPTEVTPLAMAIQRIDGMKYFLSILSNLQKETFIRGYIYSYGSSTKKETFSHLLKNNYPLEGENEQTLAEMLNTYPISEKRLLEAAMYAPQWIEIIAAHLNWQGLRSAAWYFHAHINETFSAEKETIVAHYSPITPQEFNDGAFDLNWFQQAYHELGAERFKLLYDTAKYISAGANHRRSQLFADAVLGKLHLEQTRENVAAKRNKDQLLSYTLIPLSSEQRDQDIRARYEFIQQFLKESKSFGAQRRASEAAASAIALDNLARNAGYADVTRLTWDMEARKVDELLVYFEPYEIENELYVQLEIDTEGKTSLTAVKSGKPLKSVPSRLNKNEYIIKLKELKTELTDQYRRARSELERSMVNQTAFTAVEVQRLQQNPVLSPLFRFLVFRSGHQLGYINKEASMLLQPQAAGETSAESAGNGPAAHDTGSAPTGVIDYVQHPLQPEDEVFIAHPLHLYESGQWSLFQRDLIEHQFYAEQRERPDQRSREPFKQVFRELYLLNEDEKANGTVSRRYAGHQVQPNKTVALLRGRGWTVSYEEGLQKVDYRNNLIASVYAMADWFSPADTEAPTLETVQFHDRTTYKPVPLEQVPPVLFSEVMRDMDLAVSVAHVGGVDPEASLSTIEMRRAIVEESLRLMNITNVKIESNHARIEGSLGVYSVHLGSAMVYKQTAGALNIIPVHSQHRGRIFLPFMDEDPRTAEILSKIVMLAQDTKIKDPLILNQLKQ</sequence>
<dbReference type="InterPro" id="IPR016024">
    <property type="entry name" value="ARM-type_fold"/>
</dbReference>
<dbReference type="InterPro" id="IPR025406">
    <property type="entry name" value="DUF4132"/>
</dbReference>
<evidence type="ECO:0000256" key="2">
    <source>
        <dbReference type="SAM" id="MobiDB-lite"/>
    </source>
</evidence>
<feature type="domain" description="DUF5724" evidence="4">
    <location>
        <begin position="37"/>
        <end position="1253"/>
    </location>
</feature>
<gene>
    <name evidence="6" type="ORF">AR543_01175</name>
</gene>
<evidence type="ECO:0008006" key="8">
    <source>
        <dbReference type="Google" id="ProtNLM"/>
    </source>
</evidence>
<feature type="region of interest" description="Disordered" evidence="2">
    <location>
        <begin position="1384"/>
        <end position="1408"/>
    </location>
</feature>
<dbReference type="EMBL" id="CP013023">
    <property type="protein sequence ID" value="ANF98571.1"/>
    <property type="molecule type" value="Genomic_DNA"/>
</dbReference>
<keyword evidence="1" id="KW-0175">Coiled coil</keyword>
<evidence type="ECO:0000313" key="6">
    <source>
        <dbReference type="EMBL" id="ANF98571.1"/>
    </source>
</evidence>
<dbReference type="Proteomes" id="UP000078148">
    <property type="component" value="Chromosome"/>
</dbReference>
<dbReference type="Pfam" id="PF13569">
    <property type="entry name" value="DUF4132"/>
    <property type="match status" value="1"/>
</dbReference>
<dbReference type="Pfam" id="PF18991">
    <property type="entry name" value="DUF5724"/>
    <property type="match status" value="1"/>
</dbReference>
<dbReference type="RefSeq" id="WP_060536593.1">
    <property type="nucleotide sequence ID" value="NZ_CP013023.1"/>
</dbReference>
<protein>
    <recommendedName>
        <fullName evidence="8">DUF4132 domain-containing protein</fullName>
    </recommendedName>
</protein>
<feature type="domain" description="DUF7737" evidence="5">
    <location>
        <begin position="1599"/>
        <end position="1700"/>
    </location>
</feature>
<evidence type="ECO:0000259" key="3">
    <source>
        <dbReference type="Pfam" id="PF13569"/>
    </source>
</evidence>
<feature type="domain" description="DUF4132" evidence="3">
    <location>
        <begin position="1294"/>
        <end position="1509"/>
    </location>
</feature>
<organism evidence="6 7">
    <name type="scientific">Paenibacillus bovis</name>
    <dbReference type="NCBI Taxonomy" id="1616788"/>
    <lineage>
        <taxon>Bacteria</taxon>
        <taxon>Bacillati</taxon>
        <taxon>Bacillota</taxon>
        <taxon>Bacilli</taxon>
        <taxon>Bacillales</taxon>
        <taxon>Paenibacillaceae</taxon>
        <taxon>Paenibacillus</taxon>
    </lineage>
</organism>
<dbReference type="STRING" id="1616788.AR543_01175"/>
<feature type="coiled-coil region" evidence="1">
    <location>
        <begin position="1310"/>
        <end position="1337"/>
    </location>
</feature>
<evidence type="ECO:0000259" key="4">
    <source>
        <dbReference type="Pfam" id="PF18991"/>
    </source>
</evidence>
<dbReference type="InterPro" id="IPR043782">
    <property type="entry name" value="DUF5724"/>
</dbReference>
<keyword evidence="7" id="KW-1185">Reference proteome</keyword>
<evidence type="ECO:0000313" key="7">
    <source>
        <dbReference type="Proteomes" id="UP000078148"/>
    </source>
</evidence>
<reference evidence="6 7" key="2">
    <citation type="journal article" date="2016" name="Int. J. Syst. Evol. Microbiol.">
        <title>Paenibacillus bovis sp. nov., isolated from raw yak (Bos grunniens) milk.</title>
        <authorList>
            <person name="Gao C."/>
            <person name="Han J."/>
            <person name="Liu Z."/>
            <person name="Xu X."/>
            <person name="Hang F."/>
            <person name="Wu Z."/>
        </authorList>
    </citation>
    <scope>NUCLEOTIDE SEQUENCE [LARGE SCALE GENOMIC DNA]</scope>
    <source>
        <strain evidence="6 7">BD3526</strain>
    </source>
</reference>
<accession>A0A172ZLP9</accession>